<accession>A0AAX4Y2Y0</accession>
<evidence type="ECO:0000313" key="1">
    <source>
        <dbReference type="EMBL" id="MDE8698349.1"/>
    </source>
</evidence>
<dbReference type="EMBL" id="JARFID010001086">
    <property type="protein sequence ID" value="MDE8698349.1"/>
    <property type="molecule type" value="Genomic_DNA"/>
</dbReference>
<protein>
    <recommendedName>
        <fullName evidence="3">Adipocyte plasma membrane-associated protein</fullName>
    </recommendedName>
</protein>
<feature type="non-terminal residue" evidence="1">
    <location>
        <position position="1"/>
    </location>
</feature>
<dbReference type="AlphaFoldDB" id="A0AAX4Y2Y0"/>
<reference evidence="1" key="1">
    <citation type="submission" date="2023-03" db="EMBL/GenBank/DDBJ databases">
        <title>DFI Biobank Strains.</title>
        <authorList>
            <person name="Mostad J."/>
            <person name="Paddock L."/>
            <person name="Medina S."/>
            <person name="Waligurski E."/>
            <person name="Barat B."/>
            <person name="Smith R."/>
            <person name="Burgo V."/>
            <person name="Metcalfe C."/>
            <person name="Woodson C."/>
            <person name="Sundararajan A."/>
            <person name="Ramaswamy R."/>
            <person name="Lin H."/>
            <person name="Pamer E.G."/>
        </authorList>
    </citation>
    <scope>NUCLEOTIDE SEQUENCE</scope>
    <source>
        <strain evidence="1">DFI.9.5</strain>
    </source>
</reference>
<evidence type="ECO:0008006" key="3">
    <source>
        <dbReference type="Google" id="ProtNLM"/>
    </source>
</evidence>
<sequence>SLFNDVKGEVLGLSHESKIYRLSCSDGRITSELKDSISSLLEKEEVNSVCIDRKGRLWLNTTLGRILRSDETMHKFENVSLDNEIDECTVLGLLSDK</sequence>
<dbReference type="InterPro" id="IPR015943">
    <property type="entry name" value="WD40/YVTN_repeat-like_dom_sf"/>
</dbReference>
<gene>
    <name evidence="1" type="ORF">PZH42_31010</name>
</gene>
<dbReference type="Gene3D" id="2.130.10.10">
    <property type="entry name" value="YVTN repeat-like/Quinoprotein amine dehydrogenase"/>
    <property type="match status" value="1"/>
</dbReference>
<comment type="caution">
    <text evidence="1">The sequence shown here is derived from an EMBL/GenBank/DDBJ whole genome shotgun (WGS) entry which is preliminary data.</text>
</comment>
<proteinExistence type="predicted"/>
<dbReference type="RefSeq" id="WP_275203217.1">
    <property type="nucleotide sequence ID" value="NZ_JARFID010001086.1"/>
</dbReference>
<feature type="non-terminal residue" evidence="1">
    <location>
        <position position="97"/>
    </location>
</feature>
<organism evidence="1 2">
    <name type="scientific">Bacteroides cellulosilyticus</name>
    <dbReference type="NCBI Taxonomy" id="246787"/>
    <lineage>
        <taxon>Bacteria</taxon>
        <taxon>Pseudomonadati</taxon>
        <taxon>Bacteroidota</taxon>
        <taxon>Bacteroidia</taxon>
        <taxon>Bacteroidales</taxon>
        <taxon>Bacteroidaceae</taxon>
        <taxon>Bacteroides</taxon>
    </lineage>
</organism>
<evidence type="ECO:0000313" key="2">
    <source>
        <dbReference type="Proteomes" id="UP001221924"/>
    </source>
</evidence>
<name>A0AAX4Y2Y0_9BACE</name>
<dbReference type="Proteomes" id="UP001221924">
    <property type="component" value="Unassembled WGS sequence"/>
</dbReference>